<feature type="compositionally biased region" description="Polar residues" evidence="1">
    <location>
        <begin position="1"/>
        <end position="11"/>
    </location>
</feature>
<comment type="caution">
    <text evidence="2">The sequence shown here is derived from an EMBL/GenBank/DDBJ whole genome shotgun (WGS) entry which is preliminary data.</text>
</comment>
<accession>A0A3M0J243</accession>
<reference evidence="2 3" key="1">
    <citation type="submission" date="2018-07" db="EMBL/GenBank/DDBJ databases">
        <title>A high quality draft genome assembly of the barn swallow (H. rustica rustica).</title>
        <authorList>
            <person name="Formenti G."/>
            <person name="Chiara M."/>
            <person name="Poveda L."/>
            <person name="Francoijs K.-J."/>
            <person name="Bonisoli-Alquati A."/>
            <person name="Canova L."/>
            <person name="Gianfranceschi L."/>
            <person name="Horner D.S."/>
            <person name="Saino N."/>
        </authorList>
    </citation>
    <scope>NUCLEOTIDE SEQUENCE [LARGE SCALE GENOMIC DNA]</scope>
    <source>
        <strain evidence="2">Chelidonia</strain>
        <tissue evidence="2">Blood</tissue>
    </source>
</reference>
<organism evidence="2 3">
    <name type="scientific">Hirundo rustica rustica</name>
    <dbReference type="NCBI Taxonomy" id="333673"/>
    <lineage>
        <taxon>Eukaryota</taxon>
        <taxon>Metazoa</taxon>
        <taxon>Chordata</taxon>
        <taxon>Craniata</taxon>
        <taxon>Vertebrata</taxon>
        <taxon>Euteleostomi</taxon>
        <taxon>Archelosauria</taxon>
        <taxon>Archosauria</taxon>
        <taxon>Dinosauria</taxon>
        <taxon>Saurischia</taxon>
        <taxon>Theropoda</taxon>
        <taxon>Coelurosauria</taxon>
        <taxon>Aves</taxon>
        <taxon>Neognathae</taxon>
        <taxon>Neoaves</taxon>
        <taxon>Telluraves</taxon>
        <taxon>Australaves</taxon>
        <taxon>Passeriformes</taxon>
        <taxon>Sylvioidea</taxon>
        <taxon>Hirundinidae</taxon>
        <taxon>Hirundo</taxon>
    </lineage>
</organism>
<dbReference type="AlphaFoldDB" id="A0A3M0J243"/>
<feature type="compositionally biased region" description="Polar residues" evidence="1">
    <location>
        <begin position="66"/>
        <end position="81"/>
    </location>
</feature>
<keyword evidence="3" id="KW-1185">Reference proteome</keyword>
<feature type="region of interest" description="Disordered" evidence="1">
    <location>
        <begin position="1"/>
        <end position="170"/>
    </location>
</feature>
<dbReference type="STRING" id="333673.A0A3M0J243"/>
<evidence type="ECO:0000256" key="1">
    <source>
        <dbReference type="SAM" id="MobiDB-lite"/>
    </source>
</evidence>
<evidence type="ECO:0000313" key="2">
    <source>
        <dbReference type="EMBL" id="RMB94915.1"/>
    </source>
</evidence>
<feature type="compositionally biased region" description="Polar residues" evidence="1">
    <location>
        <begin position="118"/>
        <end position="143"/>
    </location>
</feature>
<dbReference type="EMBL" id="QRBI01000192">
    <property type="protein sequence ID" value="RMB94915.1"/>
    <property type="molecule type" value="Genomic_DNA"/>
</dbReference>
<evidence type="ECO:0000313" key="3">
    <source>
        <dbReference type="Proteomes" id="UP000269221"/>
    </source>
</evidence>
<proteinExistence type="predicted"/>
<dbReference type="Proteomes" id="UP000269221">
    <property type="component" value="Unassembled WGS sequence"/>
</dbReference>
<sequence length="315" mass="32363">MDSEQNSQLLGSGSEIPADSNLKSQLLGAKSQILEDSGQNSQLLGPGSQIPAGSSGRSGRRRKNPAGNTRRNPKIWNSGQESPGKEEENSGILPKRSREASITWEDFGESQAALEKSGNPSENSGNPRIPSGNPQIPLENSGNPWVLSGNPQIPLENPQIPSENSGNPQIPGEIPPELAAVPEFPDSLGLPDSPDSPFPLPQLAGSWPGCGSRSGRPPLGAAIATIATIGARRHALTLQATADARLPLERGIPAAGNGAEALGALPTPPAPAGAGMRWEFRNSGGNSGSSGGKLANSGSFAGDLGNFVGNSRHLA</sequence>
<name>A0A3M0J243_HIRRU</name>
<feature type="compositionally biased region" description="Polar residues" evidence="1">
    <location>
        <begin position="159"/>
        <end position="168"/>
    </location>
</feature>
<protein>
    <submittedName>
        <fullName evidence="2">Uncharacterized protein</fullName>
    </submittedName>
</protein>
<gene>
    <name evidence="2" type="ORF">DUI87_28576</name>
</gene>